<keyword evidence="1" id="KW-0472">Membrane</keyword>
<sequence length="62" mass="7243">MKFLTIIISFITLFSGQAFAHTDHALGEGSLHAFYHTVFWTLFAIVIYKAYVWFKKKKSQKN</sequence>
<feature type="transmembrane region" description="Helical" evidence="1">
    <location>
        <begin position="34"/>
        <end position="54"/>
    </location>
</feature>
<reference evidence="3 4" key="1">
    <citation type="submission" date="2019-05" db="EMBL/GenBank/DDBJ databases">
        <title>Colwellia ponticola sp. nov., isolated from seawater.</title>
        <authorList>
            <person name="Yoon J.-H."/>
        </authorList>
    </citation>
    <scope>NUCLEOTIDE SEQUENCE [LARGE SCALE GENOMIC DNA]</scope>
    <source>
        <strain evidence="3 4">OISW-25</strain>
    </source>
</reference>
<evidence type="ECO:0000313" key="3">
    <source>
        <dbReference type="EMBL" id="TMM44062.1"/>
    </source>
</evidence>
<name>A0A8H2PLC2_9GAMM</name>
<keyword evidence="1" id="KW-0812">Transmembrane</keyword>
<dbReference type="AlphaFoldDB" id="A0A8H2PLC2"/>
<dbReference type="RefSeq" id="WP_138623596.1">
    <property type="nucleotide sequence ID" value="NZ_SZVP01000011.1"/>
</dbReference>
<comment type="caution">
    <text evidence="3">The sequence shown here is derived from an EMBL/GenBank/DDBJ whole genome shotgun (WGS) entry which is preliminary data.</text>
</comment>
<gene>
    <name evidence="3" type="ORF">FCS21_11735</name>
</gene>
<protein>
    <submittedName>
        <fullName evidence="3">Uncharacterized protein</fullName>
    </submittedName>
</protein>
<dbReference type="EMBL" id="SZVP01000011">
    <property type="protein sequence ID" value="TMM44062.1"/>
    <property type="molecule type" value="Genomic_DNA"/>
</dbReference>
<feature type="signal peptide" evidence="2">
    <location>
        <begin position="1"/>
        <end position="20"/>
    </location>
</feature>
<accession>A0A8H2PLC2</accession>
<feature type="chain" id="PRO_5034219198" evidence="2">
    <location>
        <begin position="21"/>
        <end position="62"/>
    </location>
</feature>
<evidence type="ECO:0000256" key="1">
    <source>
        <dbReference type="SAM" id="Phobius"/>
    </source>
</evidence>
<organism evidence="3 4">
    <name type="scientific">Colwellia ponticola</name>
    <dbReference type="NCBI Taxonomy" id="2304625"/>
    <lineage>
        <taxon>Bacteria</taxon>
        <taxon>Pseudomonadati</taxon>
        <taxon>Pseudomonadota</taxon>
        <taxon>Gammaproteobacteria</taxon>
        <taxon>Alteromonadales</taxon>
        <taxon>Colwelliaceae</taxon>
        <taxon>Colwellia</taxon>
    </lineage>
</organism>
<keyword evidence="2" id="KW-0732">Signal</keyword>
<evidence type="ECO:0000313" key="4">
    <source>
        <dbReference type="Proteomes" id="UP000307702"/>
    </source>
</evidence>
<dbReference type="Proteomes" id="UP000307702">
    <property type="component" value="Unassembled WGS sequence"/>
</dbReference>
<dbReference type="OrthoDB" id="6388864at2"/>
<keyword evidence="4" id="KW-1185">Reference proteome</keyword>
<proteinExistence type="predicted"/>
<evidence type="ECO:0000256" key="2">
    <source>
        <dbReference type="SAM" id="SignalP"/>
    </source>
</evidence>
<keyword evidence="1" id="KW-1133">Transmembrane helix</keyword>